<evidence type="ECO:0000313" key="1">
    <source>
        <dbReference type="EMBL" id="PVU88542.1"/>
    </source>
</evidence>
<dbReference type="SUPFAM" id="SSF56672">
    <property type="entry name" value="DNA/RNA polymerases"/>
    <property type="match status" value="1"/>
</dbReference>
<name>A0A2T9Y8A5_9FUNG</name>
<comment type="caution">
    <text evidence="1">The sequence shown here is derived from an EMBL/GenBank/DDBJ whole genome shotgun (WGS) entry which is preliminary data.</text>
</comment>
<dbReference type="InterPro" id="IPR052055">
    <property type="entry name" value="Hepadnavirus_pol/RT"/>
</dbReference>
<proteinExistence type="predicted"/>
<sequence>MDLPGRAPKLAEETSDSLFEPGQFDTVVQKANVPFFSAKRPRMTTPLHQRKIFNKPPHITQVVQQPILQTPKHLKSKILKQEERTRVLSRTIKYFPSRRTSLYVLRCIGQACRQSMGKKHSRKRLQNFFKSTYAPKFKLRQEIVEPRKTRSPKGKQCYRASKDWLFGILQQSVTISKKTGGLKPVLNPRKLNFYDQDKSFKMEFLTSVCRMIERKDYMASLDLEDAFLHILIHQSCRKYLSQSSPIWAIIEPTQIHQDFEALFDMGKKTRDQNIVILNRSTDCSRYQGEIFETYSSNQQQEVIDNPHTINPTLRNDHQFKINDLKGTNKQDLGLETKSCKTIENRQDNSKRISQFYWKRSSNVCCAFTRSFNATPTFRIKKQDINKNKIMGLHSKHNKSGHTELSLVEISIKTLEWSIIYSRDARAQSFYRCERLAWGITLGKSNYSGLWEKRIHIGTYQLQGTINNTVCLETTSSNRKINSDILEQYDIIAFVKKQGGTTSEKLLNIAEDIWEFCIKTNTRPQMSYIPTYMNPADAPPRLTA</sequence>
<dbReference type="Proteomes" id="UP000245383">
    <property type="component" value="Unassembled WGS sequence"/>
</dbReference>
<dbReference type="EMBL" id="MBFR01000375">
    <property type="protein sequence ID" value="PVU88542.1"/>
    <property type="molecule type" value="Genomic_DNA"/>
</dbReference>
<keyword evidence="2" id="KW-1185">Reference proteome</keyword>
<dbReference type="PANTHER" id="PTHR33050">
    <property type="entry name" value="REVERSE TRANSCRIPTASE DOMAIN-CONTAINING PROTEIN"/>
    <property type="match status" value="1"/>
</dbReference>
<accession>A0A2T9Y8A5</accession>
<dbReference type="PANTHER" id="PTHR33050:SF7">
    <property type="entry name" value="RIBONUCLEASE H"/>
    <property type="match status" value="1"/>
</dbReference>
<gene>
    <name evidence="1" type="ORF">BB561_005792</name>
</gene>
<protein>
    <submittedName>
        <fullName evidence="1">Uncharacterized protein</fullName>
    </submittedName>
</protein>
<evidence type="ECO:0000313" key="2">
    <source>
        <dbReference type="Proteomes" id="UP000245383"/>
    </source>
</evidence>
<dbReference type="OrthoDB" id="2289021at2759"/>
<organism evidence="1 2">
    <name type="scientific">Smittium simulii</name>
    <dbReference type="NCBI Taxonomy" id="133385"/>
    <lineage>
        <taxon>Eukaryota</taxon>
        <taxon>Fungi</taxon>
        <taxon>Fungi incertae sedis</taxon>
        <taxon>Zoopagomycota</taxon>
        <taxon>Kickxellomycotina</taxon>
        <taxon>Harpellomycetes</taxon>
        <taxon>Harpellales</taxon>
        <taxon>Legeriomycetaceae</taxon>
        <taxon>Smittium</taxon>
    </lineage>
</organism>
<dbReference type="AlphaFoldDB" id="A0A2T9Y8A5"/>
<reference evidence="1 2" key="1">
    <citation type="journal article" date="2018" name="MBio">
        <title>Comparative Genomics Reveals the Core Gene Toolbox for the Fungus-Insect Symbiosis.</title>
        <authorList>
            <person name="Wang Y."/>
            <person name="Stata M."/>
            <person name="Wang W."/>
            <person name="Stajich J.E."/>
            <person name="White M.M."/>
            <person name="Moncalvo J.M."/>
        </authorList>
    </citation>
    <scope>NUCLEOTIDE SEQUENCE [LARGE SCALE GENOMIC DNA]</scope>
    <source>
        <strain evidence="1 2">SWE-8-4</strain>
    </source>
</reference>
<dbReference type="InterPro" id="IPR043502">
    <property type="entry name" value="DNA/RNA_pol_sf"/>
</dbReference>